<dbReference type="AlphaFoldDB" id="A0A2I0A4V6"/>
<protein>
    <submittedName>
        <fullName evidence="1">Retrovirus-related Pol polyprotein from transposon TNT 1-94</fullName>
        <ecNumber evidence="1">2.5.1.84</ecNumber>
        <ecNumber evidence="1">2.5.1.85</ecNumber>
    </submittedName>
</protein>
<name>A0A2I0A4V6_9ASPA</name>
<dbReference type="OrthoDB" id="443140at2759"/>
<dbReference type="EC" id="2.5.1.85" evidence="1"/>
<dbReference type="PANTHER" id="PTHR11439">
    <property type="entry name" value="GAG-POL-RELATED RETROTRANSPOSON"/>
    <property type="match status" value="1"/>
</dbReference>
<dbReference type="EMBL" id="KZ452023">
    <property type="protein sequence ID" value="PKA50578.1"/>
    <property type="molecule type" value="Genomic_DNA"/>
</dbReference>
<accession>A0A2I0A4V6</accession>
<gene>
    <name evidence="1" type="ORF">AXF42_Ash013793</name>
</gene>
<dbReference type="PANTHER" id="PTHR11439:SF467">
    <property type="entry name" value="INTEGRASE CATALYTIC DOMAIN-CONTAINING PROTEIN"/>
    <property type="match status" value="1"/>
</dbReference>
<evidence type="ECO:0000313" key="2">
    <source>
        <dbReference type="Proteomes" id="UP000236161"/>
    </source>
</evidence>
<reference evidence="1 2" key="1">
    <citation type="journal article" date="2017" name="Nature">
        <title>The Apostasia genome and the evolution of orchids.</title>
        <authorList>
            <person name="Zhang G.Q."/>
            <person name="Liu K.W."/>
            <person name="Li Z."/>
            <person name="Lohaus R."/>
            <person name="Hsiao Y.Y."/>
            <person name="Niu S.C."/>
            <person name="Wang J.Y."/>
            <person name="Lin Y.C."/>
            <person name="Xu Q."/>
            <person name="Chen L.J."/>
            <person name="Yoshida K."/>
            <person name="Fujiwara S."/>
            <person name="Wang Z.W."/>
            <person name="Zhang Y.Q."/>
            <person name="Mitsuda N."/>
            <person name="Wang M."/>
            <person name="Liu G.H."/>
            <person name="Pecoraro L."/>
            <person name="Huang H.X."/>
            <person name="Xiao X.J."/>
            <person name="Lin M."/>
            <person name="Wu X.Y."/>
            <person name="Wu W.L."/>
            <person name="Chen Y.Y."/>
            <person name="Chang S.B."/>
            <person name="Sakamoto S."/>
            <person name="Ohme-Takagi M."/>
            <person name="Yagi M."/>
            <person name="Zeng S.J."/>
            <person name="Shen C.Y."/>
            <person name="Yeh C.M."/>
            <person name="Luo Y.B."/>
            <person name="Tsai W.C."/>
            <person name="Van de Peer Y."/>
            <person name="Liu Z.J."/>
        </authorList>
    </citation>
    <scope>NUCLEOTIDE SEQUENCE [LARGE SCALE GENOMIC DNA]</scope>
    <source>
        <strain evidence="2">cv. Shenzhen</strain>
        <tissue evidence="1">Stem</tissue>
    </source>
</reference>
<dbReference type="CDD" id="cd09272">
    <property type="entry name" value="RNase_HI_RT_Ty1"/>
    <property type="match status" value="1"/>
</dbReference>
<sequence length="188" mass="21503">MANSGKERWNALKWILRYLKGTSDCGLLFEKNLNSDLLVGYVDSDYAGDLDKRRSTTEFIFTLGEGPISWKATLQNIVALSIIEVEYITAVEAAKKVAWLKDLVKELSISQKIISLHCDSQSAIYLVKDPIFHARTKYIDIRYHKLRELVSSDDIKLVKVSTQDNFTDMLTKFLPVAKFLYYLDLANI</sequence>
<evidence type="ECO:0000313" key="1">
    <source>
        <dbReference type="EMBL" id="PKA50578.1"/>
    </source>
</evidence>
<dbReference type="GO" id="GO:0052924">
    <property type="term" value="F:all-trans-nonaprenyl-diphosphate synthase (geranylgeranyl-diphosphate specific) activity"/>
    <property type="evidence" value="ECO:0007669"/>
    <property type="project" value="UniProtKB-EC"/>
</dbReference>
<dbReference type="GO" id="GO:0052923">
    <property type="term" value="F:all-trans-nonaprenyl-diphosphate synthase (geranyl-diphosphate specific) activity"/>
    <property type="evidence" value="ECO:0007669"/>
    <property type="project" value="UniProtKB-EC"/>
</dbReference>
<keyword evidence="1" id="KW-0808">Transferase</keyword>
<keyword evidence="2" id="KW-1185">Reference proteome</keyword>
<dbReference type="Proteomes" id="UP000236161">
    <property type="component" value="Unassembled WGS sequence"/>
</dbReference>
<organism evidence="1 2">
    <name type="scientific">Apostasia shenzhenica</name>
    <dbReference type="NCBI Taxonomy" id="1088818"/>
    <lineage>
        <taxon>Eukaryota</taxon>
        <taxon>Viridiplantae</taxon>
        <taxon>Streptophyta</taxon>
        <taxon>Embryophyta</taxon>
        <taxon>Tracheophyta</taxon>
        <taxon>Spermatophyta</taxon>
        <taxon>Magnoliopsida</taxon>
        <taxon>Liliopsida</taxon>
        <taxon>Asparagales</taxon>
        <taxon>Orchidaceae</taxon>
        <taxon>Apostasioideae</taxon>
        <taxon>Apostasia</taxon>
    </lineage>
</organism>
<proteinExistence type="predicted"/>
<dbReference type="STRING" id="1088818.A0A2I0A4V6"/>
<dbReference type="EC" id="2.5.1.84" evidence="1"/>